<evidence type="ECO:0000313" key="2">
    <source>
        <dbReference type="EMBL" id="KAG2655451.1"/>
    </source>
</evidence>
<organism evidence="2 3">
    <name type="scientific">Panicum virgatum</name>
    <name type="common">Blackwell switchgrass</name>
    <dbReference type="NCBI Taxonomy" id="38727"/>
    <lineage>
        <taxon>Eukaryota</taxon>
        <taxon>Viridiplantae</taxon>
        <taxon>Streptophyta</taxon>
        <taxon>Embryophyta</taxon>
        <taxon>Tracheophyta</taxon>
        <taxon>Spermatophyta</taxon>
        <taxon>Magnoliopsida</taxon>
        <taxon>Liliopsida</taxon>
        <taxon>Poales</taxon>
        <taxon>Poaceae</taxon>
        <taxon>PACMAD clade</taxon>
        <taxon>Panicoideae</taxon>
        <taxon>Panicodae</taxon>
        <taxon>Paniceae</taxon>
        <taxon>Panicinae</taxon>
        <taxon>Panicum</taxon>
        <taxon>Panicum sect. Hiantes</taxon>
    </lineage>
</organism>
<name>A0A8T0X0Z8_PANVG</name>
<protein>
    <submittedName>
        <fullName evidence="2">Uncharacterized protein</fullName>
    </submittedName>
</protein>
<comment type="caution">
    <text evidence="2">The sequence shown here is derived from an EMBL/GenBank/DDBJ whole genome shotgun (WGS) entry which is preliminary data.</text>
</comment>
<gene>
    <name evidence="2" type="ORF">PVAP13_1KG021700</name>
</gene>
<evidence type="ECO:0000313" key="3">
    <source>
        <dbReference type="Proteomes" id="UP000823388"/>
    </source>
</evidence>
<evidence type="ECO:0000256" key="1">
    <source>
        <dbReference type="SAM" id="MobiDB-lite"/>
    </source>
</evidence>
<dbReference type="EMBL" id="CM029037">
    <property type="protein sequence ID" value="KAG2655451.1"/>
    <property type="molecule type" value="Genomic_DNA"/>
</dbReference>
<sequence>MSIQKTYPENLTPIPYTLQIRSISNPTAALTAERSMQQDGALHASLSVHPSSQPMDLSEVERKGKSSPAPESRPRHQALFLIIGELQWYVSYW</sequence>
<dbReference type="Proteomes" id="UP000823388">
    <property type="component" value="Chromosome 1K"/>
</dbReference>
<dbReference type="AlphaFoldDB" id="A0A8T0X0Z8"/>
<reference evidence="2" key="1">
    <citation type="submission" date="2020-05" db="EMBL/GenBank/DDBJ databases">
        <title>WGS assembly of Panicum virgatum.</title>
        <authorList>
            <person name="Lovell J.T."/>
            <person name="Jenkins J."/>
            <person name="Shu S."/>
            <person name="Juenger T.E."/>
            <person name="Schmutz J."/>
        </authorList>
    </citation>
    <scope>NUCLEOTIDE SEQUENCE</scope>
    <source>
        <strain evidence="2">AP13</strain>
    </source>
</reference>
<keyword evidence="3" id="KW-1185">Reference proteome</keyword>
<feature type="region of interest" description="Disordered" evidence="1">
    <location>
        <begin position="39"/>
        <end position="74"/>
    </location>
</feature>
<proteinExistence type="predicted"/>
<accession>A0A8T0X0Z8</accession>